<feature type="compositionally biased region" description="Basic and acidic residues" evidence="1">
    <location>
        <begin position="1089"/>
        <end position="1099"/>
    </location>
</feature>
<organism evidence="2 3">
    <name type="scientific">Cotesia glomerata</name>
    <name type="common">Lepidopteran parasitic wasp</name>
    <name type="synonym">Apanteles glomeratus</name>
    <dbReference type="NCBI Taxonomy" id="32391"/>
    <lineage>
        <taxon>Eukaryota</taxon>
        <taxon>Metazoa</taxon>
        <taxon>Ecdysozoa</taxon>
        <taxon>Arthropoda</taxon>
        <taxon>Hexapoda</taxon>
        <taxon>Insecta</taxon>
        <taxon>Pterygota</taxon>
        <taxon>Neoptera</taxon>
        <taxon>Endopterygota</taxon>
        <taxon>Hymenoptera</taxon>
        <taxon>Apocrita</taxon>
        <taxon>Ichneumonoidea</taxon>
        <taxon>Braconidae</taxon>
        <taxon>Microgastrinae</taxon>
        <taxon>Cotesia</taxon>
    </lineage>
</organism>
<evidence type="ECO:0000256" key="1">
    <source>
        <dbReference type="SAM" id="MobiDB-lite"/>
    </source>
</evidence>
<accession>A0AAV7I226</accession>
<dbReference type="EMBL" id="JAHXZJ010002609">
    <property type="protein sequence ID" value="KAH0539868.1"/>
    <property type="molecule type" value="Genomic_DNA"/>
</dbReference>
<evidence type="ECO:0000313" key="3">
    <source>
        <dbReference type="Proteomes" id="UP000826195"/>
    </source>
</evidence>
<proteinExistence type="predicted"/>
<dbReference type="Proteomes" id="UP000826195">
    <property type="component" value="Unassembled WGS sequence"/>
</dbReference>
<evidence type="ECO:0000313" key="2">
    <source>
        <dbReference type="EMBL" id="KAH0539868.1"/>
    </source>
</evidence>
<keyword evidence="3" id="KW-1185">Reference proteome</keyword>
<feature type="compositionally biased region" description="Polar residues" evidence="1">
    <location>
        <begin position="1194"/>
        <end position="1205"/>
    </location>
</feature>
<name>A0AAV7I226_COTGL</name>
<feature type="compositionally biased region" description="Polar residues" evidence="1">
    <location>
        <begin position="1074"/>
        <end position="1087"/>
    </location>
</feature>
<protein>
    <submittedName>
        <fullName evidence="2">Uncharacterized protein</fullName>
    </submittedName>
</protein>
<reference evidence="2 3" key="1">
    <citation type="journal article" date="2021" name="J. Hered.">
        <title>A chromosome-level genome assembly of the parasitoid wasp, Cotesia glomerata (Hymenoptera: Braconidae).</title>
        <authorList>
            <person name="Pinto B.J."/>
            <person name="Weis J.J."/>
            <person name="Gamble T."/>
            <person name="Ode P.J."/>
            <person name="Paul R."/>
            <person name="Zaspel J.M."/>
        </authorList>
    </citation>
    <scope>NUCLEOTIDE SEQUENCE [LARGE SCALE GENOMIC DNA]</scope>
    <source>
        <strain evidence="2">CgM1</strain>
    </source>
</reference>
<feature type="region of interest" description="Disordered" evidence="1">
    <location>
        <begin position="1074"/>
        <end position="1176"/>
    </location>
</feature>
<comment type="caution">
    <text evidence="2">The sequence shown here is derived from an EMBL/GenBank/DDBJ whole genome shotgun (WGS) entry which is preliminary data.</text>
</comment>
<gene>
    <name evidence="2" type="ORF">KQX54_009279</name>
</gene>
<sequence>MNAEKILKNKSTYYNLTQEFNLSDTLTNLIREELEINSDSSELFNVNCYNNLKTLDNVGNLPAQDVNNERLTCTELKPVDFNVSSCFKSSPTKISATKNFKNVNGKTNPRRLGYSKKRRSRNINKRNLTTNESLKQGADVNHHTVVASNFDNESKEIKTVGKLISNVENENIFSEQMILEKDNQRIVDDSLYNLNDSISLKKSSNNVEKEIDIDKDCNKMQNGNILSTSMIHETCDESILNTSNHSENIEDIQRYIEQTRDKNKISTPVQEKINETTTVENFNNSDQEFIIEEEFFIDDQPVCDVRNENMILTSINSEENNEPMVVDSPGSLDKETVIKEKFTINNNKPICNLKETNILLRDNDTAHTLDHKTNIKEKFIIDNKPNCDSKGNNIVSIPMAVKENYETAGKNINRSEQKTDIKKKLIINNNKPMNDLKEESMVLAQMDLEENDKTTVDNTFSIPLTQKTNLEETAVEDFDNSDGETVIEEEFTIDNNPICDKKTNNIIPIPMTVEENYKTAGDSNINNVDNSDLQTDIEKKLTINNNEPICDLKKNNMASIPMTVEKNVDNSDQETVTEKQLVTNNNKPISDLKDENVVTASMILEKNFKTAIDSTISMSTVHEKNVEETNFDNSDQETVIEEEFTIDNDPICDRKKNNMVSKSMTIEENYETTGDNDDNSDQENVNNQQLVINNSKPMSTTNDEMVVPASIILEKTCETAVDSTISIPIAQENNVEETAVEDFDNSDQEFIIEEEFTIEERPIFCDLQYEHKVSTSMTPEENHEMTPGNDVGSSDQEIIIEEEIVINDFIDNVQSENSVSIPAAVDNAYNSEQESFINKSDDLQNEDILPALLNFMDNNSITVLDNTDCLDTEKDLNKFIDEVSSENLFAIPITPEKSNHGGSEKSDHVFITPVKRLNKNSIGDLTPLSLEGLNSDDEYDKLCNEKFLNPSHNFQQRSIRSDSEYERMCEVIPNNSMEEAKFNYETSDLLNFNDIDQSINDKLADLLRPPETNSRSRKNQDYMITVDPLIDRSTSGGSLSDMSDESDLGIEVKSRHIKKVIKKNAERKKFFKIQNKSHSAQSSNSVVENEDKCTKETRYRTRRKRLRSNGSINYNEDTGDSLDDNLRKKVNKPKVKRTKKSYSNIEGRRSSRLLKKSTNKENSQDGKGDCVNNVNSINKDKKLPVIRLRRINSLKPQDSNNQENGGISEKNPENYVWAMNFDGSFNENDQSSFKDNQSLNSNDMIAEVNESVTTKFFSDEENQRSYNQLTNLSIMNIDDHLSEKLITNDVVNTKTESLDGKSNDKNRENNEENITNLNSLTKTNLEFEKEEVFSPISRGLLHESSPCEKELSVEFGKQPCNEIQENMEVDQPAEETTECRLQDTSFVGKKIKISERMKEYLNDTYQSDIDGNLVSSSTEKCCTEKSPSKLKVHNNSKSSNVPTSSNDNKLIESEFEISDANDNHDSDSSDPSFCRMSEKSNDSESTNPDEIDGSKKKLMKKLMFLKVKLEHKVPKQHQLERNTADPITPKLKAEFRKYAELQTGQFTAEENKILQRNWDRFCEVHKLDPSCVTLLLQKYNPIKSLIGYMKDRTKLLQFLARDLPNRLLNKVYRRFRYLYAERKKIKQKPNIHQFLIKEDRMIMNYMNDEDEPDVEKKLNKLSKLLKRPESIILERYNTLKNGQNTFTGERKKYNEWDILRADKFIKEFMDLSLTEDVEELRYARIPHCIWVEMEKRLKLPKLKLKKFWFHQLHLQLFNSKPIFSSDLKIMLIEYLYVKGISSRDQIDWSVAAEHFDNYVTSECLRKIFTILLSRVPIKDKEKNLLECIEWMYENKIPEITEAKYDYHLPRLAYKDGKLEIIDDYCNGNDSELSSD</sequence>
<feature type="region of interest" description="Disordered" evidence="1">
    <location>
        <begin position="1424"/>
        <end position="1493"/>
    </location>
</feature>
<feature type="compositionally biased region" description="Basic and acidic residues" evidence="1">
    <location>
        <begin position="1158"/>
        <end position="1168"/>
    </location>
</feature>
<feature type="compositionally biased region" description="Basic residues" evidence="1">
    <location>
        <begin position="1128"/>
        <end position="1140"/>
    </location>
</feature>
<feature type="region of interest" description="Disordered" evidence="1">
    <location>
        <begin position="1191"/>
        <end position="1210"/>
    </location>
</feature>
<feature type="compositionally biased region" description="Polar residues" evidence="1">
    <location>
        <begin position="1435"/>
        <end position="1448"/>
    </location>
</feature>